<dbReference type="InterPro" id="IPR036236">
    <property type="entry name" value="Znf_C2H2_sf"/>
</dbReference>
<keyword evidence="5" id="KW-1185">Reference proteome</keyword>
<evidence type="ECO:0000256" key="1">
    <source>
        <dbReference type="PROSITE-ProRule" id="PRU00042"/>
    </source>
</evidence>
<dbReference type="GeneID" id="81466575"/>
<evidence type="ECO:0000313" key="4">
    <source>
        <dbReference type="EMBL" id="KAJ5360478.1"/>
    </source>
</evidence>
<dbReference type="SMART" id="SM00355">
    <property type="entry name" value="ZnF_C2H2"/>
    <property type="match status" value="2"/>
</dbReference>
<dbReference type="EMBL" id="JAPZBT010000004">
    <property type="protein sequence ID" value="KAJ5360478.1"/>
    <property type="molecule type" value="Genomic_DNA"/>
</dbReference>
<dbReference type="Proteomes" id="UP001147752">
    <property type="component" value="Unassembled WGS sequence"/>
</dbReference>
<gene>
    <name evidence="4" type="ORF">N7517_009669</name>
</gene>
<feature type="region of interest" description="Disordered" evidence="2">
    <location>
        <begin position="71"/>
        <end position="91"/>
    </location>
</feature>
<protein>
    <recommendedName>
        <fullName evidence="3">C2H2-type domain-containing protein</fullName>
    </recommendedName>
</protein>
<evidence type="ECO:0000256" key="2">
    <source>
        <dbReference type="SAM" id="MobiDB-lite"/>
    </source>
</evidence>
<dbReference type="AlphaFoldDB" id="A0A9W9RMV2"/>
<dbReference type="SUPFAM" id="SSF57667">
    <property type="entry name" value="beta-beta-alpha zinc fingers"/>
    <property type="match status" value="1"/>
</dbReference>
<dbReference type="GO" id="GO:0008270">
    <property type="term" value="F:zinc ion binding"/>
    <property type="evidence" value="ECO:0007669"/>
    <property type="project" value="UniProtKB-KW"/>
</dbReference>
<sequence>MSRSPDETNLKDLNMDLLFELGWYPADSVYPQHLLARRSAAVIGTYTPPADQPEYHRYEEPLTMLGEGFTPTSPSTHRWPNQSTTQSPHSPYSAVNNNGHRGLATTIRGSVDCITPPTPLVASSSMYPQQNQSTAQYFRALAPAFDDMAEYTTRTAPPMDFSPGQVSPSQEPSHSRVIAPGAIRNALTNSAAPPVHTHGSEIHNPSPIFRCDQPDCTYRGTFSVKGSLTRHRTEQHTAPRSFPCPSIGCDRTYSRKCHLNDHRLKVHGIRG</sequence>
<dbReference type="PROSITE" id="PS00028">
    <property type="entry name" value="ZINC_FINGER_C2H2_1"/>
    <property type="match status" value="1"/>
</dbReference>
<reference evidence="4" key="2">
    <citation type="journal article" date="2023" name="IMA Fungus">
        <title>Comparative genomic study of the Penicillium genus elucidates a diverse pangenome and 15 lateral gene transfer events.</title>
        <authorList>
            <person name="Petersen C."/>
            <person name="Sorensen T."/>
            <person name="Nielsen M.R."/>
            <person name="Sondergaard T.E."/>
            <person name="Sorensen J.L."/>
            <person name="Fitzpatrick D.A."/>
            <person name="Frisvad J.C."/>
            <person name="Nielsen K.L."/>
        </authorList>
    </citation>
    <scope>NUCLEOTIDE SEQUENCE</scope>
    <source>
        <strain evidence="4">IBT 3081</strain>
    </source>
</reference>
<keyword evidence="1" id="KW-0479">Metal-binding</keyword>
<dbReference type="InterPro" id="IPR013087">
    <property type="entry name" value="Znf_C2H2_type"/>
</dbReference>
<dbReference type="RefSeq" id="XP_056575964.1">
    <property type="nucleotide sequence ID" value="XM_056727392.1"/>
</dbReference>
<name>A0A9W9RMV2_9EURO</name>
<dbReference type="PROSITE" id="PS50157">
    <property type="entry name" value="ZINC_FINGER_C2H2_2"/>
    <property type="match status" value="1"/>
</dbReference>
<accession>A0A9W9RMV2</accession>
<organism evidence="4 5">
    <name type="scientific">Penicillium concentricum</name>
    <dbReference type="NCBI Taxonomy" id="293559"/>
    <lineage>
        <taxon>Eukaryota</taxon>
        <taxon>Fungi</taxon>
        <taxon>Dikarya</taxon>
        <taxon>Ascomycota</taxon>
        <taxon>Pezizomycotina</taxon>
        <taxon>Eurotiomycetes</taxon>
        <taxon>Eurotiomycetidae</taxon>
        <taxon>Eurotiales</taxon>
        <taxon>Aspergillaceae</taxon>
        <taxon>Penicillium</taxon>
    </lineage>
</organism>
<keyword evidence="1" id="KW-0863">Zinc-finger</keyword>
<dbReference type="OrthoDB" id="10261408at2759"/>
<reference evidence="4" key="1">
    <citation type="submission" date="2022-12" db="EMBL/GenBank/DDBJ databases">
        <authorList>
            <person name="Petersen C."/>
        </authorList>
    </citation>
    <scope>NUCLEOTIDE SEQUENCE</scope>
    <source>
        <strain evidence="4">IBT 3081</strain>
    </source>
</reference>
<proteinExistence type="predicted"/>
<dbReference type="Gene3D" id="3.30.160.60">
    <property type="entry name" value="Classic Zinc Finger"/>
    <property type="match status" value="1"/>
</dbReference>
<evidence type="ECO:0000259" key="3">
    <source>
        <dbReference type="PROSITE" id="PS50157"/>
    </source>
</evidence>
<evidence type="ECO:0000313" key="5">
    <source>
        <dbReference type="Proteomes" id="UP001147752"/>
    </source>
</evidence>
<comment type="caution">
    <text evidence="4">The sequence shown here is derived from an EMBL/GenBank/DDBJ whole genome shotgun (WGS) entry which is preliminary data.</text>
</comment>
<keyword evidence="1" id="KW-0862">Zinc</keyword>
<feature type="domain" description="C2H2-type" evidence="3">
    <location>
        <begin position="242"/>
        <end position="267"/>
    </location>
</feature>